<keyword evidence="2" id="KW-1185">Reference proteome</keyword>
<evidence type="ECO:0000313" key="1">
    <source>
        <dbReference type="EMBL" id="CAE8582717.1"/>
    </source>
</evidence>
<dbReference type="EMBL" id="CAJNNV010000462">
    <property type="protein sequence ID" value="CAE8582717.1"/>
    <property type="molecule type" value="Genomic_DNA"/>
</dbReference>
<evidence type="ECO:0000313" key="2">
    <source>
        <dbReference type="Proteomes" id="UP000654075"/>
    </source>
</evidence>
<sequence length="407" mass="44923">DEHSENPRLLGTTHRGDVISVPVGSRQSPQRVMNYTVFEDHTVDGTPVEPGAAPISTFDATRRAIFATQPIGGNNSRVYVLPLDRADDVAYSHIRFVPFCDGSWCAVNELRFRYQGDEIDMSGATTYFLDDLSDTTLRAGAILMDLFSPIRIDQFAPSMSYNSSVGDPVQWILEGTNDRVRRCSISEVPDSQSMPSGTYTQKYGEHRQGRPVYRAATGEIIYWDDYSVSWWVSPTIRNGGYGGIRCVGDASDPHLLNASSCVSWNGQIWDSAPNVSFACLGNEWTVLHRQDRYYPTPEERTAPLLWFEASRNEVRWSLVLENVSGHAGHIMSDPNDGYIAATLTNDNQTSLRTLGQATDSSCSVLVNISFQESQDSGTALDCAATAFGLGGWSWPDQVGSGKLWLSC</sequence>
<reference evidence="1" key="1">
    <citation type="submission" date="2021-02" db="EMBL/GenBank/DDBJ databases">
        <authorList>
            <person name="Dougan E. K."/>
            <person name="Rhodes N."/>
            <person name="Thang M."/>
            <person name="Chan C."/>
        </authorList>
    </citation>
    <scope>NUCLEOTIDE SEQUENCE</scope>
</reference>
<dbReference type="Proteomes" id="UP000654075">
    <property type="component" value="Unassembled WGS sequence"/>
</dbReference>
<organism evidence="1 2">
    <name type="scientific">Polarella glacialis</name>
    <name type="common">Dinoflagellate</name>
    <dbReference type="NCBI Taxonomy" id="89957"/>
    <lineage>
        <taxon>Eukaryota</taxon>
        <taxon>Sar</taxon>
        <taxon>Alveolata</taxon>
        <taxon>Dinophyceae</taxon>
        <taxon>Suessiales</taxon>
        <taxon>Suessiaceae</taxon>
        <taxon>Polarella</taxon>
    </lineage>
</organism>
<feature type="non-terminal residue" evidence="1">
    <location>
        <position position="1"/>
    </location>
</feature>
<accession>A0A813D366</accession>
<name>A0A813D366_POLGL</name>
<feature type="non-terminal residue" evidence="1">
    <location>
        <position position="407"/>
    </location>
</feature>
<comment type="caution">
    <text evidence="1">The sequence shown here is derived from an EMBL/GenBank/DDBJ whole genome shotgun (WGS) entry which is preliminary data.</text>
</comment>
<protein>
    <submittedName>
        <fullName evidence="1">Uncharacterized protein</fullName>
    </submittedName>
</protein>
<dbReference type="AlphaFoldDB" id="A0A813D366"/>
<proteinExistence type="predicted"/>
<gene>
    <name evidence="1" type="ORF">PGLA1383_LOCUS1710</name>
</gene>